<dbReference type="Proteomes" id="UP000022910">
    <property type="component" value="Unassembled WGS sequence"/>
</dbReference>
<protein>
    <submittedName>
        <fullName evidence="1">Uncharacterized protein</fullName>
    </submittedName>
</protein>
<evidence type="ECO:0000313" key="1">
    <source>
        <dbReference type="EMBL" id="EXX69266.1"/>
    </source>
</evidence>
<dbReference type="AlphaFoldDB" id="A0A015L9Q7"/>
<gene>
    <name evidence="1" type="ORF">RirG_097720</name>
</gene>
<keyword evidence="2" id="KW-1185">Reference proteome</keyword>
<name>A0A015L9Q7_RHIIW</name>
<accession>A0A015L9Q7</accession>
<reference evidence="1 2" key="1">
    <citation type="submission" date="2014-02" db="EMBL/GenBank/DDBJ databases">
        <title>Single nucleus genome sequencing reveals high similarity among nuclei of an endomycorrhizal fungus.</title>
        <authorList>
            <person name="Lin K."/>
            <person name="Geurts R."/>
            <person name="Zhang Z."/>
            <person name="Limpens E."/>
            <person name="Saunders D.G."/>
            <person name="Mu D."/>
            <person name="Pang E."/>
            <person name="Cao H."/>
            <person name="Cha H."/>
            <person name="Lin T."/>
            <person name="Zhou Q."/>
            <person name="Shang Y."/>
            <person name="Li Y."/>
            <person name="Ivanov S."/>
            <person name="Sharma T."/>
            <person name="Velzen R.V."/>
            <person name="Ruijter N.D."/>
            <person name="Aanen D.K."/>
            <person name="Win J."/>
            <person name="Kamoun S."/>
            <person name="Bisseling T."/>
            <person name="Huang S."/>
        </authorList>
    </citation>
    <scope>NUCLEOTIDE SEQUENCE [LARGE SCALE GENOMIC DNA]</scope>
    <source>
        <strain evidence="2">DAOM197198w</strain>
    </source>
</reference>
<dbReference type="EMBL" id="JEMT01016905">
    <property type="protein sequence ID" value="EXX69266.1"/>
    <property type="molecule type" value="Genomic_DNA"/>
</dbReference>
<dbReference type="HOGENOM" id="CLU_123476_0_0_1"/>
<dbReference type="OrthoDB" id="2330461at2759"/>
<comment type="caution">
    <text evidence="1">The sequence shown here is derived from an EMBL/GenBank/DDBJ whole genome shotgun (WGS) entry which is preliminary data.</text>
</comment>
<evidence type="ECO:0000313" key="2">
    <source>
        <dbReference type="Proteomes" id="UP000022910"/>
    </source>
</evidence>
<proteinExistence type="predicted"/>
<organism evidence="1 2">
    <name type="scientific">Rhizophagus irregularis (strain DAOM 197198w)</name>
    <name type="common">Glomus intraradices</name>
    <dbReference type="NCBI Taxonomy" id="1432141"/>
    <lineage>
        <taxon>Eukaryota</taxon>
        <taxon>Fungi</taxon>
        <taxon>Fungi incertae sedis</taxon>
        <taxon>Mucoromycota</taxon>
        <taxon>Glomeromycotina</taxon>
        <taxon>Glomeromycetes</taxon>
        <taxon>Glomerales</taxon>
        <taxon>Glomeraceae</taxon>
        <taxon>Rhizophagus</taxon>
    </lineage>
</organism>
<sequence length="151" mass="18283">MNFNFNNSQHIQQNSPSINLPQPQDNVVMVEYFFFYKPHNDFQIYHITCKEIPFEMISRLLTNNNYLIHNNVQSNNSHLFYYQHPGDKKIYKVICEIVSYDYIVRMLNKINYENELNLNEQQQVEFSQELKDNLELHLKHDLINYLTSFNI</sequence>